<proteinExistence type="predicted"/>
<feature type="region of interest" description="Disordered" evidence="1">
    <location>
        <begin position="61"/>
        <end position="96"/>
    </location>
</feature>
<name>A0ABP9Q008_9ACTN</name>
<comment type="caution">
    <text evidence="2">The sequence shown here is derived from an EMBL/GenBank/DDBJ whole genome shotgun (WGS) entry which is preliminary data.</text>
</comment>
<organism evidence="2 3">
    <name type="scientific">Nocardioides marinquilinus</name>
    <dbReference type="NCBI Taxonomy" id="1210400"/>
    <lineage>
        <taxon>Bacteria</taxon>
        <taxon>Bacillati</taxon>
        <taxon>Actinomycetota</taxon>
        <taxon>Actinomycetes</taxon>
        <taxon>Propionibacteriales</taxon>
        <taxon>Nocardioidaceae</taxon>
        <taxon>Nocardioides</taxon>
    </lineage>
</organism>
<keyword evidence="3" id="KW-1185">Reference proteome</keyword>
<feature type="compositionally biased region" description="Polar residues" evidence="1">
    <location>
        <begin position="71"/>
        <end position="96"/>
    </location>
</feature>
<dbReference type="Proteomes" id="UP001500221">
    <property type="component" value="Unassembled WGS sequence"/>
</dbReference>
<evidence type="ECO:0000313" key="2">
    <source>
        <dbReference type="EMBL" id="GAA5154663.1"/>
    </source>
</evidence>
<sequence length="96" mass="9980">MTGDLITEAELAEVLKITESRAAALRRENGWRFTKLGRAIRYTPAQVEAIITGHEAGGADATATPLIPGQSRLSAARSQPGASPASTGSANRASPH</sequence>
<accession>A0ABP9Q008</accession>
<evidence type="ECO:0000256" key="1">
    <source>
        <dbReference type="SAM" id="MobiDB-lite"/>
    </source>
</evidence>
<evidence type="ECO:0000313" key="3">
    <source>
        <dbReference type="Proteomes" id="UP001500221"/>
    </source>
</evidence>
<gene>
    <name evidence="2" type="ORF">GCM10023340_38600</name>
</gene>
<dbReference type="RefSeq" id="WP_345462587.1">
    <property type="nucleotide sequence ID" value="NZ_BAABKG010000005.1"/>
</dbReference>
<dbReference type="EMBL" id="BAABKG010000005">
    <property type="protein sequence ID" value="GAA5154663.1"/>
    <property type="molecule type" value="Genomic_DNA"/>
</dbReference>
<protein>
    <recommendedName>
        <fullName evidence="4">DNA-binding protein</fullName>
    </recommendedName>
</protein>
<reference evidence="3" key="1">
    <citation type="journal article" date="2019" name="Int. J. Syst. Evol. Microbiol.">
        <title>The Global Catalogue of Microorganisms (GCM) 10K type strain sequencing project: providing services to taxonomists for standard genome sequencing and annotation.</title>
        <authorList>
            <consortium name="The Broad Institute Genomics Platform"/>
            <consortium name="The Broad Institute Genome Sequencing Center for Infectious Disease"/>
            <person name="Wu L."/>
            <person name="Ma J."/>
        </authorList>
    </citation>
    <scope>NUCLEOTIDE SEQUENCE [LARGE SCALE GENOMIC DNA]</scope>
    <source>
        <strain evidence="3">JCM 18459</strain>
    </source>
</reference>
<evidence type="ECO:0008006" key="4">
    <source>
        <dbReference type="Google" id="ProtNLM"/>
    </source>
</evidence>